<name>A0ABX0EYS6_9BACL</name>
<feature type="transmembrane region" description="Helical" evidence="7">
    <location>
        <begin position="118"/>
        <end position="136"/>
    </location>
</feature>
<dbReference type="Pfam" id="PF02417">
    <property type="entry name" value="Chromate_transp"/>
    <property type="match status" value="1"/>
</dbReference>
<evidence type="ECO:0000256" key="3">
    <source>
        <dbReference type="ARBA" id="ARBA00022475"/>
    </source>
</evidence>
<evidence type="ECO:0000256" key="1">
    <source>
        <dbReference type="ARBA" id="ARBA00004651"/>
    </source>
</evidence>
<comment type="caution">
    <text evidence="8">The sequence shown here is derived from an EMBL/GenBank/DDBJ whole genome shotgun (WGS) entry which is preliminary data.</text>
</comment>
<feature type="transmembrane region" description="Helical" evidence="7">
    <location>
        <begin position="143"/>
        <end position="161"/>
    </location>
</feature>
<feature type="transmembrane region" description="Helical" evidence="7">
    <location>
        <begin position="82"/>
        <end position="106"/>
    </location>
</feature>
<dbReference type="PANTHER" id="PTHR43663:SF2">
    <property type="entry name" value="CHROMATE TRANSPORT PROTEIN-RELATED"/>
    <property type="match status" value="1"/>
</dbReference>
<organism evidence="8 9">
    <name type="scientific">Saccharibacillus alkalitolerans</name>
    <dbReference type="NCBI Taxonomy" id="2705290"/>
    <lineage>
        <taxon>Bacteria</taxon>
        <taxon>Bacillati</taxon>
        <taxon>Bacillota</taxon>
        <taxon>Bacilli</taxon>
        <taxon>Bacillales</taxon>
        <taxon>Paenibacillaceae</taxon>
        <taxon>Saccharibacillus</taxon>
    </lineage>
</organism>
<keyword evidence="9" id="KW-1185">Reference proteome</keyword>
<gene>
    <name evidence="8" type="ORF">GYN08_00545</name>
</gene>
<evidence type="ECO:0000313" key="9">
    <source>
        <dbReference type="Proteomes" id="UP000800303"/>
    </source>
</evidence>
<evidence type="ECO:0000256" key="7">
    <source>
        <dbReference type="SAM" id="Phobius"/>
    </source>
</evidence>
<proteinExistence type="inferred from homology"/>
<dbReference type="InterPro" id="IPR003370">
    <property type="entry name" value="Chromate_transpt"/>
</dbReference>
<evidence type="ECO:0000256" key="6">
    <source>
        <dbReference type="ARBA" id="ARBA00023136"/>
    </source>
</evidence>
<keyword evidence="5 7" id="KW-1133">Transmembrane helix</keyword>
<dbReference type="EMBL" id="JAAFGS010000001">
    <property type="protein sequence ID" value="NGZ73786.1"/>
    <property type="molecule type" value="Genomic_DNA"/>
</dbReference>
<keyword evidence="6 7" id="KW-0472">Membrane</keyword>
<dbReference type="InterPro" id="IPR052518">
    <property type="entry name" value="CHR_Transporter"/>
</dbReference>
<comment type="similarity">
    <text evidence="2">Belongs to the chromate ion transporter (CHR) (TC 2.A.51) family.</text>
</comment>
<evidence type="ECO:0000313" key="8">
    <source>
        <dbReference type="EMBL" id="NGZ73786.1"/>
    </source>
</evidence>
<sequence>MRTNGTFPFKLIGQIFAVFLKIGPSTFGGGYAMLATIEREIVHKKGWMDDEEMGDMVSIAGSAPGGVAVNSAAFIGYRLGGVLGALAAVIGITLPTLAIVLMLSLTYSAFKENAKVEAALQGVHASVVALILVAAWKMMRSSLFDSITWILAAASVAVLLFTGLHSVWLILGGPIVGMAAVWIRRLRNMEVRTEPERREDDQEPMMPEYYI</sequence>
<evidence type="ECO:0000256" key="5">
    <source>
        <dbReference type="ARBA" id="ARBA00022989"/>
    </source>
</evidence>
<accession>A0ABX0EYS6</accession>
<keyword evidence="4 7" id="KW-0812">Transmembrane</keyword>
<protein>
    <submittedName>
        <fullName evidence="8">Chromate transporter</fullName>
    </submittedName>
</protein>
<comment type="subcellular location">
    <subcellularLocation>
        <location evidence="1">Cell membrane</location>
        <topology evidence="1">Multi-pass membrane protein</topology>
    </subcellularLocation>
</comment>
<reference evidence="8 9" key="1">
    <citation type="submission" date="2020-01" db="EMBL/GenBank/DDBJ databases">
        <title>Polyphasic characterisation and genomic insights into a novel alkali tolerant bacterium VR-M41.</title>
        <authorList>
            <person name="Vemuluri V.R."/>
        </authorList>
    </citation>
    <scope>NUCLEOTIDE SEQUENCE [LARGE SCALE GENOMIC DNA]</scope>
    <source>
        <strain evidence="8 9">VR-M41</strain>
    </source>
</reference>
<dbReference type="Proteomes" id="UP000800303">
    <property type="component" value="Unassembled WGS sequence"/>
</dbReference>
<feature type="transmembrane region" description="Helical" evidence="7">
    <location>
        <begin position="167"/>
        <end position="183"/>
    </location>
</feature>
<feature type="transmembrane region" description="Helical" evidence="7">
    <location>
        <begin position="12"/>
        <end position="37"/>
    </location>
</feature>
<evidence type="ECO:0000256" key="2">
    <source>
        <dbReference type="ARBA" id="ARBA00005262"/>
    </source>
</evidence>
<keyword evidence="3" id="KW-1003">Cell membrane</keyword>
<evidence type="ECO:0000256" key="4">
    <source>
        <dbReference type="ARBA" id="ARBA00022692"/>
    </source>
</evidence>
<dbReference type="PANTHER" id="PTHR43663">
    <property type="entry name" value="CHROMATE TRANSPORT PROTEIN-RELATED"/>
    <property type="match status" value="1"/>
</dbReference>